<feature type="transmembrane region" description="Helical" evidence="6">
    <location>
        <begin position="267"/>
        <end position="286"/>
    </location>
</feature>
<dbReference type="SUPFAM" id="SSF81665">
    <property type="entry name" value="Calcium ATPase, transmembrane domain M"/>
    <property type="match status" value="1"/>
</dbReference>
<evidence type="ECO:0000256" key="6">
    <source>
        <dbReference type="SAM" id="Phobius"/>
    </source>
</evidence>
<dbReference type="GO" id="GO:0005886">
    <property type="term" value="C:plasma membrane"/>
    <property type="evidence" value="ECO:0007669"/>
    <property type="project" value="UniProtKB-SubCell"/>
</dbReference>
<protein>
    <submittedName>
        <fullName evidence="8">Competence protein ComEC</fullName>
    </submittedName>
</protein>
<evidence type="ECO:0000313" key="9">
    <source>
        <dbReference type="Proteomes" id="UP000238081"/>
    </source>
</evidence>
<dbReference type="RefSeq" id="WP_043663166.1">
    <property type="nucleotide sequence ID" value="NZ_JSEG01000006.1"/>
</dbReference>
<dbReference type="InterPro" id="IPR004477">
    <property type="entry name" value="ComEC_N"/>
</dbReference>
<evidence type="ECO:0000256" key="1">
    <source>
        <dbReference type="ARBA" id="ARBA00004651"/>
    </source>
</evidence>
<dbReference type="EMBL" id="LRDH01000107">
    <property type="protein sequence ID" value="PPV14718.1"/>
    <property type="molecule type" value="Genomic_DNA"/>
</dbReference>
<dbReference type="AlphaFoldDB" id="A0A2S7FAM1"/>
<dbReference type="PANTHER" id="PTHR30619">
    <property type="entry name" value="DNA INTERNALIZATION/COMPETENCE PROTEIN COMEC/REC2"/>
    <property type="match status" value="1"/>
</dbReference>
<evidence type="ECO:0000313" key="8">
    <source>
        <dbReference type="EMBL" id="PPV14718.1"/>
    </source>
</evidence>
<feature type="transmembrane region" description="Helical" evidence="6">
    <location>
        <begin position="409"/>
        <end position="428"/>
    </location>
</feature>
<evidence type="ECO:0000256" key="3">
    <source>
        <dbReference type="ARBA" id="ARBA00022692"/>
    </source>
</evidence>
<organism evidence="8 9">
    <name type="scientific">Clostridium butyricum</name>
    <dbReference type="NCBI Taxonomy" id="1492"/>
    <lineage>
        <taxon>Bacteria</taxon>
        <taxon>Bacillati</taxon>
        <taxon>Bacillota</taxon>
        <taxon>Clostridia</taxon>
        <taxon>Eubacteriales</taxon>
        <taxon>Clostridiaceae</taxon>
        <taxon>Clostridium</taxon>
    </lineage>
</organism>
<feature type="domain" description="ComEC/Rec2-related protein" evidence="7">
    <location>
        <begin position="181"/>
        <end position="427"/>
    </location>
</feature>
<keyword evidence="2" id="KW-1003">Cell membrane</keyword>
<keyword evidence="5 6" id="KW-0472">Membrane</keyword>
<dbReference type="NCBIfam" id="TIGR00360">
    <property type="entry name" value="ComEC_N-term"/>
    <property type="match status" value="1"/>
</dbReference>
<keyword evidence="4 6" id="KW-1133">Transmembrane helix</keyword>
<dbReference type="InterPro" id="IPR023298">
    <property type="entry name" value="ATPase_P-typ_TM_dom_sf"/>
</dbReference>
<evidence type="ECO:0000256" key="4">
    <source>
        <dbReference type="ARBA" id="ARBA00022989"/>
    </source>
</evidence>
<evidence type="ECO:0000256" key="5">
    <source>
        <dbReference type="ARBA" id="ARBA00023136"/>
    </source>
</evidence>
<comment type="caution">
    <text evidence="8">The sequence shown here is derived from an EMBL/GenBank/DDBJ whole genome shotgun (WGS) entry which is preliminary data.</text>
</comment>
<keyword evidence="3 6" id="KW-0812">Transmembrane</keyword>
<proteinExistence type="predicted"/>
<dbReference type="Pfam" id="PF03772">
    <property type="entry name" value="Competence"/>
    <property type="match status" value="1"/>
</dbReference>
<gene>
    <name evidence="8" type="ORF">AWN73_03115</name>
</gene>
<evidence type="ECO:0000256" key="2">
    <source>
        <dbReference type="ARBA" id="ARBA00022475"/>
    </source>
</evidence>
<reference evidence="8 9" key="1">
    <citation type="submission" date="2016-01" db="EMBL/GenBank/DDBJ databases">
        <title>Characterization of the Clostridium difficile lineages that are prevalent in Hong Kong and China.</title>
        <authorList>
            <person name="Kwok J.S.-L."/>
            <person name="Lam W.-Y."/>
            <person name="Ip M."/>
            <person name="Chan T.-F."/>
            <person name="Hawkey P.M."/>
            <person name="Tsui S.K.-W."/>
        </authorList>
    </citation>
    <scope>NUCLEOTIDE SEQUENCE [LARGE SCALE GENOMIC DNA]</scope>
    <source>
        <strain evidence="8 9">300064</strain>
    </source>
</reference>
<dbReference type="PANTHER" id="PTHR30619:SF7">
    <property type="entry name" value="BETA-LACTAMASE DOMAIN PROTEIN"/>
    <property type="match status" value="1"/>
</dbReference>
<feature type="transmembrane region" description="Helical" evidence="6">
    <location>
        <begin position="201"/>
        <end position="221"/>
    </location>
</feature>
<dbReference type="PROSITE" id="PS51257">
    <property type="entry name" value="PROKAR_LIPOPROTEIN"/>
    <property type="match status" value="1"/>
</dbReference>
<feature type="transmembrane region" description="Helical" evidence="6">
    <location>
        <begin position="12"/>
        <end position="30"/>
    </location>
</feature>
<comment type="subcellular location">
    <subcellularLocation>
        <location evidence="1">Cell membrane</location>
        <topology evidence="1">Multi-pass membrane protein</topology>
    </subcellularLocation>
</comment>
<dbReference type="InterPro" id="IPR052159">
    <property type="entry name" value="Competence_DNA_uptake"/>
</dbReference>
<feature type="transmembrane region" description="Helical" evidence="6">
    <location>
        <begin position="435"/>
        <end position="454"/>
    </location>
</feature>
<feature type="transmembrane region" description="Helical" evidence="6">
    <location>
        <begin position="347"/>
        <end position="370"/>
    </location>
</feature>
<feature type="transmembrane region" description="Helical" evidence="6">
    <location>
        <begin position="227"/>
        <end position="246"/>
    </location>
</feature>
<evidence type="ECO:0000259" key="7">
    <source>
        <dbReference type="Pfam" id="PF03772"/>
    </source>
</evidence>
<feature type="transmembrane region" description="Helical" evidence="6">
    <location>
        <begin position="322"/>
        <end position="341"/>
    </location>
</feature>
<dbReference type="Proteomes" id="UP000238081">
    <property type="component" value="Unassembled WGS sequence"/>
</dbReference>
<name>A0A2S7FAM1_CLOBU</name>
<sequence length="566" mass="65550">MLLKKFEEVNNPIIYIFGAIAISCICYGIYMDFRGLSIFIGALFFVYILSYFGIEFCIFILLFFITGLYINTSYYKISDNIESIVRIVEINNYETIGKVNGKNIILDCKNNLIEGKRYNIKAKMIDESDRYSGIVGRAEVYEIYENDDDFISGLYKFKKNIFERLKENLGIRRAGLITSIAFGDSKNIDYEDKDDMKNYGIIHSVCVSGLHVAVVYGFLRYFLGNKIGLILCGVYVVFTGGNYSSIRAFVMLSTVEGSKIFKRNNNSLSALSLSALILLIFKPYGIMEISFHLSYLATLGIILLNQKINYKLYKLPEKIRESLSVTLSAQVFIFPYMMIVFKDFSLNFILGNLMFIPFVNILVILGNMLIPSYKFSWLFDFFSYLCLNIIRFFDALINKIDLYSMPMFYGNEYVAFFYLWLLISLYFIKKGYKKFIYLPAISIIVIAISMYSPIMNIRYYREGALLICHKGDRVLVSSKKEIDMERLSKASNASESYRIEKNMHFKDKLSLKVMKSDYLLKLKDKEFILNMSGKEIYYNDYDIISFKDGPVNKVFIVDDKLIEVCS</sequence>
<accession>A0A2S7FAM1</accession>
<feature type="transmembrane region" description="Helical" evidence="6">
    <location>
        <begin position="36"/>
        <end position="69"/>
    </location>
</feature>